<dbReference type="InParanoid" id="A0A2V0P7C5"/>
<protein>
    <submittedName>
        <fullName evidence="2">Uncharacterized protein</fullName>
    </submittedName>
</protein>
<dbReference type="AlphaFoldDB" id="A0A2V0P7C5"/>
<organism evidence="2 3">
    <name type="scientific">Raphidocelis subcapitata</name>
    <dbReference type="NCBI Taxonomy" id="307507"/>
    <lineage>
        <taxon>Eukaryota</taxon>
        <taxon>Viridiplantae</taxon>
        <taxon>Chlorophyta</taxon>
        <taxon>core chlorophytes</taxon>
        <taxon>Chlorophyceae</taxon>
        <taxon>CS clade</taxon>
        <taxon>Sphaeropleales</taxon>
        <taxon>Selenastraceae</taxon>
        <taxon>Raphidocelis</taxon>
    </lineage>
</organism>
<feature type="compositionally biased region" description="Low complexity" evidence="1">
    <location>
        <begin position="207"/>
        <end position="228"/>
    </location>
</feature>
<gene>
    <name evidence="2" type="ORF">Rsub_06082</name>
</gene>
<feature type="region of interest" description="Disordered" evidence="1">
    <location>
        <begin position="202"/>
        <end position="277"/>
    </location>
</feature>
<name>A0A2V0P7C5_9CHLO</name>
<evidence type="ECO:0000313" key="3">
    <source>
        <dbReference type="Proteomes" id="UP000247498"/>
    </source>
</evidence>
<dbReference type="OrthoDB" id="10549977at2759"/>
<evidence type="ECO:0000256" key="1">
    <source>
        <dbReference type="SAM" id="MobiDB-lite"/>
    </source>
</evidence>
<evidence type="ECO:0000313" key="2">
    <source>
        <dbReference type="EMBL" id="GBF93750.1"/>
    </source>
</evidence>
<dbReference type="Proteomes" id="UP000247498">
    <property type="component" value="Unassembled WGS sequence"/>
</dbReference>
<comment type="caution">
    <text evidence="2">The sequence shown here is derived from an EMBL/GenBank/DDBJ whole genome shotgun (WGS) entry which is preliminary data.</text>
</comment>
<feature type="compositionally biased region" description="Low complexity" evidence="1">
    <location>
        <begin position="302"/>
        <end position="327"/>
    </location>
</feature>
<reference evidence="2 3" key="1">
    <citation type="journal article" date="2018" name="Sci. Rep.">
        <title>Raphidocelis subcapitata (=Pseudokirchneriella subcapitata) provides an insight into genome evolution and environmental adaptations in the Sphaeropleales.</title>
        <authorList>
            <person name="Suzuki S."/>
            <person name="Yamaguchi H."/>
            <person name="Nakajima N."/>
            <person name="Kawachi M."/>
        </authorList>
    </citation>
    <scope>NUCLEOTIDE SEQUENCE [LARGE SCALE GENOMIC DNA]</scope>
    <source>
        <strain evidence="2 3">NIES-35</strain>
    </source>
</reference>
<proteinExistence type="predicted"/>
<feature type="region of interest" description="Disordered" evidence="1">
    <location>
        <begin position="302"/>
        <end position="338"/>
    </location>
</feature>
<keyword evidence="3" id="KW-1185">Reference proteome</keyword>
<sequence length="376" mass="37396">MVLEPYNGGGAAPWQPATALAAPAARTAVAAAAAAAACQHAEHAGAAGEAPAAPAAASAFEEEWRVMSVTYPSALLHHEGKRINLHELVCGNFVGVRGRKLEAIRSQLGSAGYHLRVNHALVEADERLTYVSIQVSVLGLVMDSALRLLLDSFAAAAHGVLTVHPRAGEIRVAATIAGAEVRASITARGVAQTIGGVLQAPAPPAAPAAAPAMPAARPRTPLRPAVAPAAPPVAPTATAASAGPATAPAIRAPAAPVMTPEQPRQPPFERDAAAQQQLQSWGSVGSLNSPGAAPLVRSAASSASWASSPQRSVASTPSVSRSSSSGSSSGGSSGALLPVQRSLGGASLDGAATKGGASADDFLAKLLLGSDLLALL</sequence>
<feature type="compositionally biased region" description="Low complexity" evidence="1">
    <location>
        <begin position="235"/>
        <end position="257"/>
    </location>
</feature>
<accession>A0A2V0P7C5</accession>
<dbReference type="EMBL" id="BDRX01000044">
    <property type="protein sequence ID" value="GBF93750.1"/>
    <property type="molecule type" value="Genomic_DNA"/>
</dbReference>